<keyword evidence="2" id="KW-1185">Reference proteome</keyword>
<gene>
    <name evidence="1" type="ORF">E2C01_098682</name>
</gene>
<evidence type="ECO:0000313" key="2">
    <source>
        <dbReference type="Proteomes" id="UP000324222"/>
    </source>
</evidence>
<accession>A0A5B7K8V7</accession>
<comment type="caution">
    <text evidence="1">The sequence shown here is derived from an EMBL/GenBank/DDBJ whole genome shotgun (WGS) entry which is preliminary data.</text>
</comment>
<organism evidence="1 2">
    <name type="scientific">Portunus trituberculatus</name>
    <name type="common">Swimming crab</name>
    <name type="synonym">Neptunus trituberculatus</name>
    <dbReference type="NCBI Taxonomy" id="210409"/>
    <lineage>
        <taxon>Eukaryota</taxon>
        <taxon>Metazoa</taxon>
        <taxon>Ecdysozoa</taxon>
        <taxon>Arthropoda</taxon>
        <taxon>Crustacea</taxon>
        <taxon>Multicrustacea</taxon>
        <taxon>Malacostraca</taxon>
        <taxon>Eumalacostraca</taxon>
        <taxon>Eucarida</taxon>
        <taxon>Decapoda</taxon>
        <taxon>Pleocyemata</taxon>
        <taxon>Brachyura</taxon>
        <taxon>Eubrachyura</taxon>
        <taxon>Portunoidea</taxon>
        <taxon>Portunidae</taxon>
        <taxon>Portuninae</taxon>
        <taxon>Portunus</taxon>
    </lineage>
</organism>
<dbReference type="EMBL" id="VSRR010134433">
    <property type="protein sequence ID" value="MPD03064.1"/>
    <property type="molecule type" value="Genomic_DNA"/>
</dbReference>
<dbReference type="Proteomes" id="UP000324222">
    <property type="component" value="Unassembled WGS sequence"/>
</dbReference>
<evidence type="ECO:0000313" key="1">
    <source>
        <dbReference type="EMBL" id="MPD03064.1"/>
    </source>
</evidence>
<name>A0A5B7K8V7_PORTR</name>
<sequence length="148" mass="16793">MRVFHDVDAVPVLTMRFHDTILKSTGLHRYWSESFHPVRVHPRPLGASRVTLLPSCAAIELRLPTPVLRRTLSPRKDSTQTLECDESDFATSLRPTRVAMINDSPHTTPQTLSVSPFHPVKDHWYCQCLVHGAQHPLVHCELFSTVPL</sequence>
<protein>
    <submittedName>
        <fullName evidence="1">Uncharacterized protein</fullName>
    </submittedName>
</protein>
<dbReference type="AlphaFoldDB" id="A0A5B7K8V7"/>
<proteinExistence type="predicted"/>
<reference evidence="1 2" key="1">
    <citation type="submission" date="2019-05" db="EMBL/GenBank/DDBJ databases">
        <title>Another draft genome of Portunus trituberculatus and its Hox gene families provides insights of decapod evolution.</title>
        <authorList>
            <person name="Jeong J.-H."/>
            <person name="Song I."/>
            <person name="Kim S."/>
            <person name="Choi T."/>
            <person name="Kim D."/>
            <person name="Ryu S."/>
            <person name="Kim W."/>
        </authorList>
    </citation>
    <scope>NUCLEOTIDE SEQUENCE [LARGE SCALE GENOMIC DNA]</scope>
    <source>
        <tissue evidence="1">Muscle</tissue>
    </source>
</reference>